<proteinExistence type="predicted"/>
<evidence type="ECO:0000313" key="1">
    <source>
        <dbReference type="EMBL" id="KAK7507186.1"/>
    </source>
</evidence>
<gene>
    <name evidence="1" type="ORF">BaRGS_00001121</name>
</gene>
<sequence length="112" mass="11996">MPRETLEHITSVACLNPALPSCGIIQAFAIRCLNIKDQKRLTYSSASKAYFTRTVLCVVGVTCTAKGTKSERSNLNADATNFVGGISRGSGGVFCHVQMKSDGFSEVPYSLT</sequence>
<dbReference type="Proteomes" id="UP001519460">
    <property type="component" value="Unassembled WGS sequence"/>
</dbReference>
<name>A0ABD0M6X9_9CAEN</name>
<reference evidence="1 2" key="1">
    <citation type="journal article" date="2023" name="Sci. Data">
        <title>Genome assembly of the Korean intertidal mud-creeper Batillaria attramentaria.</title>
        <authorList>
            <person name="Patra A.K."/>
            <person name="Ho P.T."/>
            <person name="Jun S."/>
            <person name="Lee S.J."/>
            <person name="Kim Y."/>
            <person name="Won Y.J."/>
        </authorList>
    </citation>
    <scope>NUCLEOTIDE SEQUENCE [LARGE SCALE GENOMIC DNA]</scope>
    <source>
        <strain evidence="1">Wonlab-2016</strain>
    </source>
</reference>
<protein>
    <submittedName>
        <fullName evidence="1">Uncharacterized protein</fullName>
    </submittedName>
</protein>
<keyword evidence="2" id="KW-1185">Reference proteome</keyword>
<dbReference type="AlphaFoldDB" id="A0ABD0M6X9"/>
<organism evidence="1 2">
    <name type="scientific">Batillaria attramentaria</name>
    <dbReference type="NCBI Taxonomy" id="370345"/>
    <lineage>
        <taxon>Eukaryota</taxon>
        <taxon>Metazoa</taxon>
        <taxon>Spiralia</taxon>
        <taxon>Lophotrochozoa</taxon>
        <taxon>Mollusca</taxon>
        <taxon>Gastropoda</taxon>
        <taxon>Caenogastropoda</taxon>
        <taxon>Sorbeoconcha</taxon>
        <taxon>Cerithioidea</taxon>
        <taxon>Batillariidae</taxon>
        <taxon>Batillaria</taxon>
    </lineage>
</organism>
<dbReference type="EMBL" id="JACVVK020000004">
    <property type="protein sequence ID" value="KAK7507186.1"/>
    <property type="molecule type" value="Genomic_DNA"/>
</dbReference>
<evidence type="ECO:0000313" key="2">
    <source>
        <dbReference type="Proteomes" id="UP001519460"/>
    </source>
</evidence>
<comment type="caution">
    <text evidence="1">The sequence shown here is derived from an EMBL/GenBank/DDBJ whole genome shotgun (WGS) entry which is preliminary data.</text>
</comment>
<accession>A0ABD0M6X9</accession>